<dbReference type="CDD" id="cd06606">
    <property type="entry name" value="STKc_MAPKKK"/>
    <property type="match status" value="1"/>
</dbReference>
<dbReference type="InterPro" id="IPR008271">
    <property type="entry name" value="Ser/Thr_kinase_AS"/>
</dbReference>
<dbReference type="PROSITE" id="PS00108">
    <property type="entry name" value="PROTEIN_KINASE_ST"/>
    <property type="match status" value="1"/>
</dbReference>
<dbReference type="Proteomes" id="UP000017836">
    <property type="component" value="Unassembled WGS sequence"/>
</dbReference>
<evidence type="ECO:0000256" key="4">
    <source>
        <dbReference type="ARBA" id="ARBA00022840"/>
    </source>
</evidence>
<dbReference type="GO" id="GO:0007165">
    <property type="term" value="P:signal transduction"/>
    <property type="evidence" value="ECO:0000318"/>
    <property type="project" value="GO_Central"/>
</dbReference>
<sequence>MGAPLPIKDWIRLKTIGNGSYGDVSLARSLEDGRLFAVKSATCNNEEFLESLEREILVLKNLDSPFIVRYLGQCNDEEGRLNIFMEYMDGGDLSALSMRCKGLPEMAIKAYTTSILRGLQYLHGNGIIHCDIKAKNVLLGFLGDVKLADFGAAKRVSSELHDIHAGTLGWMAPEIFRRREQGIPSDIWSLGCTVVEMATGKVPELSPEKLKLTGISDCGLDFLEKCFIREPTERWTASQLLHHPFLAYVHSNETLFSPSTVLDNLSTPRRIEWTETLTSCRGFDKNQTNITLTSCSDFDEEQTINTLKSHRASQAMLRIKTPTSCRGFDQERWETKDWLTL</sequence>
<dbReference type="GO" id="GO:0005524">
    <property type="term" value="F:ATP binding"/>
    <property type="evidence" value="ECO:0007669"/>
    <property type="project" value="UniProtKB-UniRule"/>
</dbReference>
<accession>W1Q106</accession>
<keyword evidence="9" id="KW-1185">Reference proteome</keyword>
<dbReference type="GO" id="GO:0004672">
    <property type="term" value="F:protein kinase activity"/>
    <property type="evidence" value="ECO:0000318"/>
    <property type="project" value="GO_Central"/>
</dbReference>
<keyword evidence="4 5" id="KW-0067">ATP-binding</keyword>
<dbReference type="Gene3D" id="1.10.510.10">
    <property type="entry name" value="Transferase(Phosphotransferase) domain 1"/>
    <property type="match status" value="1"/>
</dbReference>
<evidence type="ECO:0000313" key="8">
    <source>
        <dbReference type="EMBL" id="ERN13990.1"/>
    </source>
</evidence>
<dbReference type="SMART" id="SM00220">
    <property type="entry name" value="S_TKc"/>
    <property type="match status" value="1"/>
</dbReference>
<evidence type="ECO:0000256" key="3">
    <source>
        <dbReference type="ARBA" id="ARBA00022777"/>
    </source>
</evidence>
<dbReference type="InterPro" id="IPR011009">
    <property type="entry name" value="Kinase-like_dom_sf"/>
</dbReference>
<dbReference type="GO" id="GO:0004674">
    <property type="term" value="F:protein serine/threonine kinase activity"/>
    <property type="evidence" value="ECO:0007669"/>
    <property type="project" value="UniProtKB-KW"/>
</dbReference>
<dbReference type="Gramene" id="ERN13990">
    <property type="protein sequence ID" value="ERN13990"/>
    <property type="gene ID" value="AMTR_s00021p00177530"/>
</dbReference>
<evidence type="ECO:0000256" key="2">
    <source>
        <dbReference type="ARBA" id="ARBA00022741"/>
    </source>
</evidence>
<dbReference type="PROSITE" id="PS00107">
    <property type="entry name" value="PROTEIN_KINASE_ATP"/>
    <property type="match status" value="1"/>
</dbReference>
<evidence type="ECO:0000256" key="5">
    <source>
        <dbReference type="PROSITE-ProRule" id="PRU10141"/>
    </source>
</evidence>
<organism evidence="8 9">
    <name type="scientific">Amborella trichopoda</name>
    <dbReference type="NCBI Taxonomy" id="13333"/>
    <lineage>
        <taxon>Eukaryota</taxon>
        <taxon>Viridiplantae</taxon>
        <taxon>Streptophyta</taxon>
        <taxon>Embryophyta</taxon>
        <taxon>Tracheophyta</taxon>
        <taxon>Spermatophyta</taxon>
        <taxon>Magnoliopsida</taxon>
        <taxon>Amborellales</taxon>
        <taxon>Amborellaceae</taxon>
        <taxon>Amborella</taxon>
    </lineage>
</organism>
<keyword evidence="3" id="KW-0418">Kinase</keyword>
<dbReference type="eggNOG" id="KOG0198">
    <property type="taxonomic scope" value="Eukaryota"/>
</dbReference>
<dbReference type="OrthoDB" id="275301at2759"/>
<dbReference type="InterPro" id="IPR052751">
    <property type="entry name" value="Plant_MAPKKK"/>
</dbReference>
<feature type="binding site" evidence="5">
    <location>
        <position position="39"/>
    </location>
    <ligand>
        <name>ATP</name>
        <dbReference type="ChEBI" id="CHEBI:30616"/>
    </ligand>
</feature>
<protein>
    <recommendedName>
        <fullName evidence="7">Protein kinase domain-containing protein</fullName>
    </recommendedName>
</protein>
<dbReference type="Pfam" id="PF00069">
    <property type="entry name" value="Pkinase"/>
    <property type="match status" value="1"/>
</dbReference>
<evidence type="ECO:0000313" key="9">
    <source>
        <dbReference type="Proteomes" id="UP000017836"/>
    </source>
</evidence>
<dbReference type="KEGG" id="atr:18442238"/>
<reference evidence="9" key="1">
    <citation type="journal article" date="2013" name="Science">
        <title>The Amborella genome and the evolution of flowering plants.</title>
        <authorList>
            <consortium name="Amborella Genome Project"/>
        </authorList>
    </citation>
    <scope>NUCLEOTIDE SEQUENCE [LARGE SCALE GENOMIC DNA]</scope>
</reference>
<keyword evidence="1" id="KW-0808">Transferase</keyword>
<dbReference type="PANTHER" id="PTHR48011">
    <property type="entry name" value="CCR4-NOT TRANSCRIPTIONAL COMPLEX SUBUNIT CAF120-RELATED"/>
    <property type="match status" value="1"/>
</dbReference>
<dbReference type="InterPro" id="IPR000719">
    <property type="entry name" value="Prot_kinase_dom"/>
</dbReference>
<dbReference type="HOGENOM" id="CLU_000288_63_23_1"/>
<dbReference type="PROSITE" id="PS50011">
    <property type="entry name" value="PROTEIN_KINASE_DOM"/>
    <property type="match status" value="1"/>
</dbReference>
<dbReference type="AlphaFoldDB" id="W1Q106"/>
<dbReference type="STRING" id="13333.W1Q106"/>
<evidence type="ECO:0000256" key="6">
    <source>
        <dbReference type="RuleBase" id="RU000304"/>
    </source>
</evidence>
<dbReference type="SUPFAM" id="SSF56112">
    <property type="entry name" value="Protein kinase-like (PK-like)"/>
    <property type="match status" value="1"/>
</dbReference>
<dbReference type="PANTHER" id="PTHR48011:SF5">
    <property type="entry name" value="PROTEIN KINASE DOMAIN-CONTAINING PROTEIN"/>
    <property type="match status" value="1"/>
</dbReference>
<dbReference type="InterPro" id="IPR017441">
    <property type="entry name" value="Protein_kinase_ATP_BS"/>
</dbReference>
<dbReference type="EMBL" id="KI392560">
    <property type="protein sequence ID" value="ERN13990.1"/>
    <property type="molecule type" value="Genomic_DNA"/>
</dbReference>
<keyword evidence="6" id="KW-0723">Serine/threonine-protein kinase</keyword>
<evidence type="ECO:0000259" key="7">
    <source>
        <dbReference type="PROSITE" id="PS50011"/>
    </source>
</evidence>
<name>W1Q106_AMBTC</name>
<proteinExistence type="inferred from homology"/>
<evidence type="ECO:0000256" key="1">
    <source>
        <dbReference type="ARBA" id="ARBA00022679"/>
    </source>
</evidence>
<keyword evidence="2 5" id="KW-0547">Nucleotide-binding</keyword>
<gene>
    <name evidence="8" type="ORF">AMTR_s00021p00177530</name>
</gene>
<comment type="similarity">
    <text evidence="6">Belongs to the protein kinase superfamily.</text>
</comment>
<dbReference type="OMA" id="DVICVEV"/>
<feature type="domain" description="Protein kinase" evidence="7">
    <location>
        <begin position="10"/>
        <end position="246"/>
    </location>
</feature>